<keyword evidence="9 11" id="KW-0411">Iron-sulfur</keyword>
<dbReference type="Proteomes" id="UP000323521">
    <property type="component" value="Chromosome"/>
</dbReference>
<evidence type="ECO:0000256" key="1">
    <source>
        <dbReference type="ARBA" id="ARBA00001966"/>
    </source>
</evidence>
<keyword evidence="14" id="KW-1185">Reference proteome</keyword>
<dbReference type="GO" id="GO:0004601">
    <property type="term" value="F:peroxidase activity"/>
    <property type="evidence" value="ECO:0007669"/>
    <property type="project" value="TreeGrafter"/>
</dbReference>
<feature type="binding site" evidence="12">
    <location>
        <position position="83"/>
    </location>
    <ligand>
        <name>[4Fe-4S] cluster</name>
        <dbReference type="ChEBI" id="CHEBI:49883"/>
        <label>2</label>
    </ligand>
</feature>
<accession>A0A3G1KN93</accession>
<proteinExistence type="inferred from homology"/>
<dbReference type="InterPro" id="IPR016101">
    <property type="entry name" value="CO_DH_a-bundle"/>
</dbReference>
<feature type="binding site" evidence="12">
    <location>
        <position position="507"/>
    </location>
    <ligand>
        <name>[Ni-4Fe-4S] cluster</name>
        <dbReference type="ChEBI" id="CHEBI:47739"/>
    </ligand>
</feature>
<evidence type="ECO:0000256" key="4">
    <source>
        <dbReference type="ARBA" id="ARBA00022485"/>
    </source>
</evidence>
<keyword evidence="4 11" id="KW-0004">4Fe-4S</keyword>
<feature type="binding site" evidence="12">
    <location>
        <position position="476"/>
    </location>
    <ligand>
        <name>[Ni-4Fe-4S] cluster</name>
        <dbReference type="ChEBI" id="CHEBI:47739"/>
    </ligand>
</feature>
<feature type="binding site" evidence="12">
    <location>
        <position position="96"/>
    </location>
    <ligand>
        <name>[4Fe-4S] cluster</name>
        <dbReference type="ChEBI" id="CHEBI:49883"/>
        <label>2</label>
    </ligand>
</feature>
<evidence type="ECO:0000256" key="6">
    <source>
        <dbReference type="ARBA" id="ARBA00022723"/>
    </source>
</evidence>
<feature type="binding site" evidence="12">
    <location>
        <position position="287"/>
    </location>
    <ligand>
        <name>[Ni-4Fe-4S] cluster</name>
        <dbReference type="ChEBI" id="CHEBI:47739"/>
    </ligand>
</feature>
<dbReference type="GO" id="GO:0050418">
    <property type="term" value="F:hydroxylamine reductase activity"/>
    <property type="evidence" value="ECO:0007669"/>
    <property type="project" value="TreeGrafter"/>
</dbReference>
<dbReference type="PANTHER" id="PTHR30109">
    <property type="entry name" value="HYDROXYLAMINE REDUCTASE"/>
    <property type="match status" value="1"/>
</dbReference>
<organism evidence="13 14">
    <name type="scientific">Formimonas warabiya</name>
    <dbReference type="NCBI Taxonomy" id="1761012"/>
    <lineage>
        <taxon>Bacteria</taxon>
        <taxon>Bacillati</taxon>
        <taxon>Bacillota</taxon>
        <taxon>Clostridia</taxon>
        <taxon>Eubacteriales</taxon>
        <taxon>Peptococcaceae</taxon>
        <taxon>Candidatus Formimonas</taxon>
    </lineage>
</organism>
<keyword evidence="5 12" id="KW-0533">Nickel</keyword>
<comment type="catalytic activity">
    <reaction evidence="10 11">
        <text>CO + 2 oxidized [2Fe-2S]-[ferredoxin] + H2O = 2 reduced [2Fe-2S]-[ferredoxin] + CO2 + 2 H(+)</text>
        <dbReference type="Rhea" id="RHEA:21040"/>
        <dbReference type="Rhea" id="RHEA-COMP:10000"/>
        <dbReference type="Rhea" id="RHEA-COMP:10001"/>
        <dbReference type="ChEBI" id="CHEBI:15377"/>
        <dbReference type="ChEBI" id="CHEBI:15378"/>
        <dbReference type="ChEBI" id="CHEBI:16526"/>
        <dbReference type="ChEBI" id="CHEBI:17245"/>
        <dbReference type="ChEBI" id="CHEBI:33737"/>
        <dbReference type="ChEBI" id="CHEBI:33738"/>
        <dbReference type="EC" id="1.2.7.4"/>
    </reaction>
</comment>
<dbReference type="GO" id="GO:0043885">
    <property type="term" value="F:anaerobic carbon-monoxide dehydrogenase activity"/>
    <property type="evidence" value="ECO:0007669"/>
    <property type="project" value="UniProtKB-UniRule"/>
</dbReference>
<dbReference type="EC" id="1.2.7.4" evidence="11"/>
<dbReference type="FunFam" id="3.40.50.2030:FF:000003">
    <property type="entry name" value="Carbon monoxide dehydrogenase"/>
    <property type="match status" value="1"/>
</dbReference>
<feature type="binding site" evidence="12">
    <location>
        <position position="548"/>
    </location>
    <ligand>
        <name>[Ni-4Fe-4S] cluster</name>
        <dbReference type="ChEBI" id="CHEBI:47739"/>
    </ligand>
</feature>
<reference evidence="13 14" key="1">
    <citation type="submission" date="2016-10" db="EMBL/GenBank/DDBJ databases">
        <title>Complete Genome Sequence of Peptococcaceae strain DCMF.</title>
        <authorList>
            <person name="Edwards R.J."/>
            <person name="Holland S.I."/>
            <person name="Deshpande N.P."/>
            <person name="Wong Y.K."/>
            <person name="Ertan H."/>
            <person name="Manefield M."/>
            <person name="Russell T.L."/>
            <person name="Lee M.J."/>
        </authorList>
    </citation>
    <scope>NUCLEOTIDE SEQUENCE [LARGE SCALE GENOMIC DNA]</scope>
    <source>
        <strain evidence="13 14">DCMF</strain>
    </source>
</reference>
<feature type="binding site" evidence="12">
    <location>
        <position position="75"/>
    </location>
    <ligand>
        <name>[4Fe-4S] cluster</name>
        <dbReference type="ChEBI" id="CHEBI:49883"/>
        <label>2</label>
    </ligand>
</feature>
<evidence type="ECO:0000256" key="7">
    <source>
        <dbReference type="ARBA" id="ARBA00023002"/>
    </source>
</evidence>
<dbReference type="GO" id="GO:0051539">
    <property type="term" value="F:4 iron, 4 sulfur cluster binding"/>
    <property type="evidence" value="ECO:0007669"/>
    <property type="project" value="UniProtKB-UniRule"/>
</dbReference>
<dbReference type="PIRSF" id="PIRSF005023">
    <property type="entry name" value="CODH"/>
    <property type="match status" value="1"/>
</dbReference>
<evidence type="ECO:0000256" key="3">
    <source>
        <dbReference type="ARBA" id="ARBA00011738"/>
    </source>
</evidence>
<evidence type="ECO:0000256" key="10">
    <source>
        <dbReference type="ARBA" id="ARBA00048733"/>
    </source>
</evidence>
<evidence type="ECO:0000313" key="13">
    <source>
        <dbReference type="EMBL" id="ATW23896.1"/>
    </source>
</evidence>
<comment type="cofactor">
    <cofactor evidence="1">
        <name>[4Fe-4S] cluster</name>
        <dbReference type="ChEBI" id="CHEBI:49883"/>
    </cofactor>
</comment>
<name>A0A3G1KN93_FORW1</name>
<comment type="similarity">
    <text evidence="2">Belongs to the Ni-containing carbon monoxide dehydrogenase family.</text>
</comment>
<keyword evidence="7 11" id="KW-0560">Oxidoreductase</keyword>
<dbReference type="PANTHER" id="PTHR30109:SF4">
    <property type="entry name" value="CARBON MONOXIDE DEHYDROGENASE"/>
    <property type="match status" value="1"/>
</dbReference>
<dbReference type="CDD" id="cd01915">
    <property type="entry name" value="CODH"/>
    <property type="match status" value="1"/>
</dbReference>
<evidence type="ECO:0000256" key="11">
    <source>
        <dbReference type="PIRNR" id="PIRNR005023"/>
    </source>
</evidence>
<evidence type="ECO:0000256" key="12">
    <source>
        <dbReference type="PIRSR" id="PIRSR005023-1"/>
    </source>
</evidence>
<evidence type="ECO:0000313" key="14">
    <source>
        <dbReference type="Proteomes" id="UP000323521"/>
    </source>
</evidence>
<evidence type="ECO:0000256" key="8">
    <source>
        <dbReference type="ARBA" id="ARBA00023004"/>
    </source>
</evidence>
<dbReference type="InterPro" id="IPR004137">
    <property type="entry name" value="HCP/CODH"/>
</dbReference>
<dbReference type="InterPro" id="IPR010047">
    <property type="entry name" value="CODH"/>
</dbReference>
<dbReference type="InterPro" id="IPR011254">
    <property type="entry name" value="Prismane-like_sf"/>
</dbReference>
<dbReference type="InterPro" id="IPR016099">
    <property type="entry name" value="Prismane-like_a/b-sand"/>
</dbReference>
<evidence type="ECO:0000256" key="5">
    <source>
        <dbReference type="ARBA" id="ARBA00022596"/>
    </source>
</evidence>
<evidence type="ECO:0000256" key="2">
    <source>
        <dbReference type="ARBA" id="ARBA00010689"/>
    </source>
</evidence>
<dbReference type="FunFam" id="1.20.1270.30:FF:000001">
    <property type="entry name" value="Carbon monoxide dehydrogenase"/>
    <property type="match status" value="1"/>
</dbReference>
<comment type="subunit">
    <text evidence="3">Homodimer.</text>
</comment>
<dbReference type="OrthoDB" id="5478720at2"/>
<dbReference type="GO" id="GO:0016151">
    <property type="term" value="F:nickel cation binding"/>
    <property type="evidence" value="ECO:0007669"/>
    <property type="project" value="InterPro"/>
</dbReference>
<dbReference type="SUPFAM" id="SSF56821">
    <property type="entry name" value="Prismane protein-like"/>
    <property type="match status" value="1"/>
</dbReference>
<feature type="binding site" evidence="12">
    <location>
        <position position="78"/>
    </location>
    <ligand>
        <name>[4Fe-4S] cluster</name>
        <dbReference type="ChEBI" id="CHEBI:49883"/>
        <label>2</label>
    </ligand>
</feature>
<protein>
    <recommendedName>
        <fullName evidence="11">Carbon monoxide dehydrogenase</fullName>
        <ecNumber evidence="11">1.2.7.4</ecNumber>
    </recommendedName>
</protein>
<feature type="binding site" evidence="12">
    <location>
        <position position="366"/>
    </location>
    <ligand>
        <name>[Ni-4Fe-4S] cluster</name>
        <dbReference type="ChEBI" id="CHEBI:47739"/>
    </ligand>
</feature>
<dbReference type="Gene3D" id="3.40.50.2030">
    <property type="match status" value="2"/>
</dbReference>
<feature type="binding site" evidence="12">
    <location>
        <position position="66"/>
    </location>
    <ligand>
        <name>[4Fe-4S] cluster</name>
        <dbReference type="ChEBI" id="CHEBI:49883"/>
        <label>1</label>
        <note>ligand shared between dimeric partners</note>
    </ligand>
</feature>
<dbReference type="Gene3D" id="1.20.1270.30">
    <property type="match status" value="1"/>
</dbReference>
<dbReference type="GO" id="GO:0042542">
    <property type="term" value="P:response to hydrogen peroxide"/>
    <property type="evidence" value="ECO:0007669"/>
    <property type="project" value="TreeGrafter"/>
</dbReference>
<dbReference type="NCBIfam" id="TIGR01702">
    <property type="entry name" value="CO_DH_cata"/>
    <property type="match status" value="1"/>
</dbReference>
<dbReference type="GO" id="GO:0006091">
    <property type="term" value="P:generation of precursor metabolites and energy"/>
    <property type="evidence" value="ECO:0007669"/>
    <property type="project" value="InterPro"/>
</dbReference>
<dbReference type="Pfam" id="PF03063">
    <property type="entry name" value="Prismane"/>
    <property type="match status" value="1"/>
</dbReference>
<evidence type="ECO:0000256" key="9">
    <source>
        <dbReference type="ARBA" id="ARBA00023014"/>
    </source>
</evidence>
<dbReference type="AlphaFoldDB" id="A0A3G1KN93"/>
<keyword evidence="6 11" id="KW-0479">Metal-binding</keyword>
<sequence length="657" mass="71648">MVHNQRKLFIKETDVLEGLILEERIWEKTEGRVSYHDSVEEMVKRMREDGMSNVFDRWTLQEKIRCKFCLQGLSCQLCSQGPCRISEKGGQDKGVCGIGADAMAMRSLLLRNVMGAGTYSHHAYEAFRTLRATAQGKTPFQIKDAEKLKWMCEKVGLTTGQDTNTMALALADFLEQEMGKDIDEPSVMVEVFAPQKRKKLWKDLGIYPSGVVHEEQNCVASCLTNVDGDYASLAKKALRLGLATIYTAQIGLEMVQDILFGTPAPHEVDVDLGIMDPDYVNIVFNGHQPWVGVATLQKARLPEIQEKAKKGGAKGLRIVGSIETGQELLQRFEVDGVFVGLMGNWLAIEPLLATGTVDVMAMEENCSPPAIDQYAEKYQATLVSVSNIIGVPGLQHQMAYHPAQVDAMADRLIDLALDNFKKRKGTVVPKVPKFTQKAIAGFSTEAVLKALGNRLDPLVDVIKAGKIKGVVALANCSTLRNGPQDWNTVNLVKELIKKDILVVSAGCGNHALEVAGLCNLQAIEMAGSGLQEVCRMLKIPPVLSFGTCTDTGRISMLVTALADHLDVDVPQLPIAVTAPEWMEQKATIDGVFAVAYGAYTHLSPTPFVTGAPQLVKLLTEDVETLTGGKIALGDDPKEAADHIEAHILSKRKDLGLS</sequence>
<gene>
    <name evidence="13" type="ORF">DCMF_02985</name>
</gene>
<keyword evidence="8 11" id="KW-0408">Iron</keyword>
<dbReference type="EMBL" id="CP017634">
    <property type="protein sequence ID" value="ATW23896.1"/>
    <property type="molecule type" value="Genomic_DNA"/>
</dbReference>
<dbReference type="KEGG" id="fwa:DCMF_02985"/>